<feature type="transmembrane region" description="Helical" evidence="1">
    <location>
        <begin position="34"/>
        <end position="52"/>
    </location>
</feature>
<protein>
    <recommendedName>
        <fullName evidence="4">Holin</fullName>
    </recommendedName>
</protein>
<evidence type="ECO:0008006" key="4">
    <source>
        <dbReference type="Google" id="ProtNLM"/>
    </source>
</evidence>
<keyword evidence="1" id="KW-1133">Transmembrane helix</keyword>
<proteinExistence type="predicted"/>
<dbReference type="Proteomes" id="UP000829560">
    <property type="component" value="Chromosome"/>
</dbReference>
<gene>
    <name evidence="2" type="ORF">MN210_03295</name>
</gene>
<keyword evidence="1" id="KW-0472">Membrane</keyword>
<keyword evidence="3" id="KW-1185">Reference proteome</keyword>
<sequence>MDRQDSIIFPIIRYSLIGLGTNLVQSGVLNAEQLETAVGALITLGATAWLVFNKTYRHKK</sequence>
<evidence type="ECO:0000256" key="1">
    <source>
        <dbReference type="SAM" id="Phobius"/>
    </source>
</evidence>
<dbReference type="EMBL" id="CP093310">
    <property type="protein sequence ID" value="UNK05824.1"/>
    <property type="molecule type" value="Genomic_DNA"/>
</dbReference>
<evidence type="ECO:0000313" key="2">
    <source>
        <dbReference type="EMBL" id="UNK05824.1"/>
    </source>
</evidence>
<organism evidence="2 3">
    <name type="scientific">Psychrobacter raelei</name>
    <dbReference type="NCBI Taxonomy" id="2565531"/>
    <lineage>
        <taxon>Bacteria</taxon>
        <taxon>Pseudomonadati</taxon>
        <taxon>Pseudomonadota</taxon>
        <taxon>Gammaproteobacteria</taxon>
        <taxon>Moraxellales</taxon>
        <taxon>Moraxellaceae</taxon>
        <taxon>Psychrobacter</taxon>
    </lineage>
</organism>
<reference evidence="2" key="1">
    <citation type="submission" date="2024-03" db="EMBL/GenBank/DDBJ databases">
        <title>Psychrobacter raelis sp. nov. isolated from a dog with peritonitis.</title>
        <authorList>
            <person name="Schiavone A."/>
            <person name="Manzulli V."/>
            <person name="Camarda A."/>
            <person name="Cafiero M.A."/>
            <person name="Vasco I."/>
            <person name="Marino L."/>
            <person name="Pennuzzi G."/>
            <person name="Serrecchia L."/>
            <person name="Galante D."/>
            <person name="Pugliese N."/>
        </authorList>
    </citation>
    <scope>NUCLEOTIDE SEQUENCE</scope>
    <source>
        <strain evidence="2">PraFG1</strain>
    </source>
</reference>
<evidence type="ECO:0000313" key="3">
    <source>
        <dbReference type="Proteomes" id="UP000829560"/>
    </source>
</evidence>
<dbReference type="AlphaFoldDB" id="A0AAT9PEE9"/>
<name>A0AAT9PEE9_9GAMM</name>
<keyword evidence="1" id="KW-0812">Transmembrane</keyword>
<accession>A0AAT9PEE9</accession>
<dbReference type="Pfam" id="PF23987">
    <property type="entry name" value="Phage_holin_10"/>
    <property type="match status" value="1"/>
</dbReference>
<dbReference type="KEGG" id="prae:MN210_03295"/>
<dbReference type="InterPro" id="IPR058159">
    <property type="entry name" value="Phage_holin_10"/>
</dbReference>
<feature type="transmembrane region" description="Helical" evidence="1">
    <location>
        <begin position="7"/>
        <end position="28"/>
    </location>
</feature>
<dbReference type="RefSeq" id="WP_241879121.1">
    <property type="nucleotide sequence ID" value="NZ_CP093310.2"/>
</dbReference>